<dbReference type="InterPro" id="IPR029063">
    <property type="entry name" value="SAM-dependent_MTases_sf"/>
</dbReference>
<evidence type="ECO:0000256" key="1">
    <source>
        <dbReference type="SAM" id="MobiDB-lite"/>
    </source>
</evidence>
<organism evidence="2 3">
    <name type="scientific">Fusarium acuminatum</name>
    <dbReference type="NCBI Taxonomy" id="5515"/>
    <lineage>
        <taxon>Eukaryota</taxon>
        <taxon>Fungi</taxon>
        <taxon>Dikarya</taxon>
        <taxon>Ascomycota</taxon>
        <taxon>Pezizomycotina</taxon>
        <taxon>Sordariomycetes</taxon>
        <taxon>Hypocreomycetidae</taxon>
        <taxon>Hypocreales</taxon>
        <taxon>Nectriaceae</taxon>
        <taxon>Fusarium</taxon>
        <taxon>Fusarium tricinctum species complex</taxon>
    </lineage>
</organism>
<reference evidence="2 3" key="1">
    <citation type="submission" date="2024-04" db="EMBL/GenBank/DDBJ databases">
        <title>Complete genome sequence of Fusarium acuminatum.</title>
        <authorList>
            <person name="Lan B."/>
        </authorList>
    </citation>
    <scope>NUCLEOTIDE SEQUENCE [LARGE SCALE GENOMIC DNA]</scope>
    <source>
        <strain evidence="2">1A</strain>
    </source>
</reference>
<dbReference type="GO" id="GO:0008168">
    <property type="term" value="F:methyltransferase activity"/>
    <property type="evidence" value="ECO:0007669"/>
    <property type="project" value="UniProtKB-KW"/>
</dbReference>
<protein>
    <submittedName>
        <fullName evidence="2">S-adenosyl-L-methionine-dependent methyltransferase</fullName>
    </submittedName>
</protein>
<evidence type="ECO:0000313" key="3">
    <source>
        <dbReference type="Proteomes" id="UP001489902"/>
    </source>
</evidence>
<keyword evidence="2" id="KW-0808">Transferase</keyword>
<evidence type="ECO:0000313" key="2">
    <source>
        <dbReference type="EMBL" id="WZH48427.1"/>
    </source>
</evidence>
<dbReference type="SUPFAM" id="SSF53335">
    <property type="entry name" value="S-adenosyl-L-methionine-dependent methyltransferases"/>
    <property type="match status" value="1"/>
</dbReference>
<feature type="region of interest" description="Disordered" evidence="1">
    <location>
        <begin position="1"/>
        <end position="50"/>
    </location>
</feature>
<accession>A0ABZ2X8U6</accession>
<gene>
    <name evidence="2" type="ORF">QYS62_009601</name>
</gene>
<feature type="compositionally biased region" description="Low complexity" evidence="1">
    <location>
        <begin position="1"/>
        <end position="29"/>
    </location>
</feature>
<keyword evidence="2" id="KW-0489">Methyltransferase</keyword>
<proteinExistence type="predicted"/>
<dbReference type="Gene3D" id="3.40.50.150">
    <property type="entry name" value="Vaccinia Virus protein VP39"/>
    <property type="match status" value="1"/>
</dbReference>
<sequence length="293" mass="33042">MSTPPATATSPKSAKSAKSPAKSLSKSPTQQATVNVENTGVLEPGHWQQLAEEENDNYDDDAHSLSDQSLTSSTESVTASIFEYRKLHGRTYHHEIGNAQYCEIEDCTREWTFTPDSVDYIHIRWLVGAIPDWYGFFTEAYKTCKPGGWVESHEPSGIITSDDDTVKENSALDQWGKIFIEGGKKLGNSFEVYEHELQRKAMEAAGFVDIQQFEYKSPIGGWPKDPEMKELGQYGKLAFLADPEGFVLFVANTIGWSESEIHVFLAQARREVNSGKHHPYFKQRVIWGRKPEE</sequence>
<dbReference type="Pfam" id="PF13489">
    <property type="entry name" value="Methyltransf_23"/>
    <property type="match status" value="1"/>
</dbReference>
<dbReference type="EMBL" id="CP151264">
    <property type="protein sequence ID" value="WZH48427.1"/>
    <property type="molecule type" value="Genomic_DNA"/>
</dbReference>
<dbReference type="Proteomes" id="UP001489902">
    <property type="component" value="Chromosome 5"/>
</dbReference>
<dbReference type="GO" id="GO:0032259">
    <property type="term" value="P:methylation"/>
    <property type="evidence" value="ECO:0007669"/>
    <property type="project" value="UniProtKB-KW"/>
</dbReference>
<name>A0ABZ2X8U6_9HYPO</name>
<keyword evidence="3" id="KW-1185">Reference proteome</keyword>